<evidence type="ECO:0000313" key="2">
    <source>
        <dbReference type="Proteomes" id="UP001148838"/>
    </source>
</evidence>
<protein>
    <recommendedName>
        <fullName evidence="3">DUF4817 domain-containing protein</fullName>
    </recommendedName>
</protein>
<name>A0ABQ8SEP6_PERAM</name>
<sequence length="411" mass="47064">MLQYTVEECVCFVKHYFRSYDAGRGGGPSLEHVTQKFEDHFQREGFSNETILSWNKITGSVKNCNAGKLTKNTRKFCGEGLTIECRVVTEYTDYDVWIDYEILMQDIQGLMCAKSDREEKGNANWFLVNGVLDGTAKSSMRALVCRIEFIYACSAYIRREWNVDPPTCKSIYEWDIILRDNGSLISKTGKHSKKHVAEMTVDQANRELQIPRSTVHKILRERLRMHAYKLQLLYQPKPDDCRKRANFCDEMIRRIDENPRSITVVLLDQGQWSPAARSRDATAPAFVILHRDSSHYARGSSRLGRVIDGLSRVEFGTQPPTRLTIARIRDKFEVDGTVQNVLKGRCGRKRSSTDNESADAIMQAFAQSPKKSMRQCSREIGNSKSRSNFASSKMEALHSETFPRTTVMIFH</sequence>
<dbReference type="PANTHER" id="PTHR47326:SF1">
    <property type="entry name" value="HTH PSQ-TYPE DOMAIN-CONTAINING PROTEIN"/>
    <property type="match status" value="1"/>
</dbReference>
<accession>A0ABQ8SEP6</accession>
<dbReference type="PANTHER" id="PTHR47326">
    <property type="entry name" value="TRANSPOSABLE ELEMENT TC3 TRANSPOSASE-LIKE PROTEIN"/>
    <property type="match status" value="1"/>
</dbReference>
<keyword evidence="2" id="KW-1185">Reference proteome</keyword>
<evidence type="ECO:0008006" key="3">
    <source>
        <dbReference type="Google" id="ProtNLM"/>
    </source>
</evidence>
<proteinExistence type="predicted"/>
<evidence type="ECO:0000313" key="1">
    <source>
        <dbReference type="EMBL" id="KAJ4432583.1"/>
    </source>
</evidence>
<gene>
    <name evidence="1" type="ORF">ANN_21206</name>
</gene>
<dbReference type="Proteomes" id="UP001148838">
    <property type="component" value="Unassembled WGS sequence"/>
</dbReference>
<organism evidence="1 2">
    <name type="scientific">Periplaneta americana</name>
    <name type="common">American cockroach</name>
    <name type="synonym">Blatta americana</name>
    <dbReference type="NCBI Taxonomy" id="6978"/>
    <lineage>
        <taxon>Eukaryota</taxon>
        <taxon>Metazoa</taxon>
        <taxon>Ecdysozoa</taxon>
        <taxon>Arthropoda</taxon>
        <taxon>Hexapoda</taxon>
        <taxon>Insecta</taxon>
        <taxon>Pterygota</taxon>
        <taxon>Neoptera</taxon>
        <taxon>Polyneoptera</taxon>
        <taxon>Dictyoptera</taxon>
        <taxon>Blattodea</taxon>
        <taxon>Blattoidea</taxon>
        <taxon>Blattidae</taxon>
        <taxon>Blattinae</taxon>
        <taxon>Periplaneta</taxon>
    </lineage>
</organism>
<comment type="caution">
    <text evidence="1">The sequence shown here is derived from an EMBL/GenBank/DDBJ whole genome shotgun (WGS) entry which is preliminary data.</text>
</comment>
<reference evidence="1 2" key="1">
    <citation type="journal article" date="2022" name="Allergy">
        <title>Genome assembly and annotation of Periplaneta americana reveal a comprehensive cockroach allergen profile.</title>
        <authorList>
            <person name="Wang L."/>
            <person name="Xiong Q."/>
            <person name="Saelim N."/>
            <person name="Wang L."/>
            <person name="Nong W."/>
            <person name="Wan A.T."/>
            <person name="Shi M."/>
            <person name="Liu X."/>
            <person name="Cao Q."/>
            <person name="Hui J.H.L."/>
            <person name="Sookrung N."/>
            <person name="Leung T.F."/>
            <person name="Tungtrongchitr A."/>
            <person name="Tsui S.K.W."/>
        </authorList>
    </citation>
    <scope>NUCLEOTIDE SEQUENCE [LARGE SCALE GENOMIC DNA]</scope>
    <source>
        <strain evidence="1">PWHHKU_190912</strain>
    </source>
</reference>
<dbReference type="EMBL" id="JAJSOF020000029">
    <property type="protein sequence ID" value="KAJ4432583.1"/>
    <property type="molecule type" value="Genomic_DNA"/>
</dbReference>